<proteinExistence type="predicted"/>
<dbReference type="EMBL" id="CP022317">
    <property type="protein sequence ID" value="ASK67250.1"/>
    <property type="molecule type" value="Genomic_DNA"/>
</dbReference>
<evidence type="ECO:0000256" key="1">
    <source>
        <dbReference type="SAM" id="MobiDB-lite"/>
    </source>
</evidence>
<dbReference type="RefSeq" id="WP_089066482.1">
    <property type="nucleotide sequence ID" value="NZ_CP022317.1"/>
</dbReference>
<reference evidence="2 3" key="1">
    <citation type="submission" date="2017-07" db="EMBL/GenBank/DDBJ databases">
        <title>Brachybacterium sp. VR2415.</title>
        <authorList>
            <person name="Tak E.J."/>
            <person name="Bae J.-W."/>
        </authorList>
    </citation>
    <scope>NUCLEOTIDE SEQUENCE [LARGE SCALE GENOMIC DNA]</scope>
    <source>
        <strain evidence="2 3">VR2415</strain>
        <plasmid evidence="3">unnamed1 sequence</plasmid>
    </source>
</reference>
<geneLocation type="plasmid" evidence="3">
    <name>unnamed1 sequence</name>
</geneLocation>
<feature type="region of interest" description="Disordered" evidence="1">
    <location>
        <begin position="1"/>
        <end position="22"/>
    </location>
</feature>
<keyword evidence="3" id="KW-1185">Reference proteome</keyword>
<gene>
    <name evidence="2" type="ORF">CFK39_15495</name>
</gene>
<dbReference type="AlphaFoldDB" id="A0A220UGX7"/>
<dbReference type="Proteomes" id="UP000198398">
    <property type="component" value="Plasmid unnamed1"/>
</dbReference>
<evidence type="ECO:0000313" key="3">
    <source>
        <dbReference type="Proteomes" id="UP000198398"/>
    </source>
</evidence>
<name>A0A220UGX7_9MICO</name>
<dbReference type="KEGG" id="brv:CFK39_15495"/>
<accession>A0A220UGX7</accession>
<keyword evidence="2" id="KW-0614">Plasmid</keyword>
<feature type="compositionally biased region" description="Basic and acidic residues" evidence="1">
    <location>
        <begin position="59"/>
        <end position="75"/>
    </location>
</feature>
<dbReference type="OrthoDB" id="4706085at2"/>
<evidence type="ECO:0000313" key="2">
    <source>
        <dbReference type="EMBL" id="ASK67250.1"/>
    </source>
</evidence>
<feature type="region of interest" description="Disordered" evidence="1">
    <location>
        <begin position="59"/>
        <end position="125"/>
    </location>
</feature>
<organism evidence="2 3">
    <name type="scientific">Brachybacterium avium</name>
    <dbReference type="NCBI Taxonomy" id="2017485"/>
    <lineage>
        <taxon>Bacteria</taxon>
        <taxon>Bacillati</taxon>
        <taxon>Actinomycetota</taxon>
        <taxon>Actinomycetes</taxon>
        <taxon>Micrococcales</taxon>
        <taxon>Dermabacteraceae</taxon>
        <taxon>Brachybacterium</taxon>
    </lineage>
</organism>
<feature type="compositionally biased region" description="Polar residues" evidence="1">
    <location>
        <begin position="1"/>
        <end position="16"/>
    </location>
</feature>
<protein>
    <submittedName>
        <fullName evidence="2">Terminal protein</fullName>
    </submittedName>
</protein>
<sequence length="182" mass="19778">MPNLSIFQGLTGRQGSPTGGSVRDMIIGAFGTTKRGGPNTRAAAESLGVSQRSVQRWIAGEDRKQRNAPRSDHLSNLRVKARQAVSTKKGRKASLDQSRQRFAGRKSTKLTTHGLQGPEGGGKGYSRVRTVSIELSGGDVDAMFDAYERGGDSAVTDWLQQHHSANYVPGWTFENIDHIKLD</sequence>